<sequence length="106" mass="12112">MKAFFSNLSMTRVHDFGVNMACTIQDNMTCFKLCKASHGENGLHLKGNLSHFDGCSDWEGQTKQYRNLKRTIRNRKMIESVKNYVEDGKEVSVEGTMLTFSLSYGF</sequence>
<name>A0A7R8H880_LEPSM</name>
<proteinExistence type="predicted"/>
<dbReference type="Proteomes" id="UP000675881">
    <property type="component" value="Chromosome 4"/>
</dbReference>
<reference evidence="1" key="1">
    <citation type="submission" date="2021-02" db="EMBL/GenBank/DDBJ databases">
        <authorList>
            <person name="Bekaert M."/>
        </authorList>
    </citation>
    <scope>NUCLEOTIDE SEQUENCE</scope>
    <source>
        <strain evidence="1">IoA-00</strain>
    </source>
</reference>
<accession>A0A7R8H880</accession>
<dbReference type="AlphaFoldDB" id="A0A7R8H880"/>
<protein>
    <submittedName>
        <fullName evidence="1">(salmon louse) hypothetical protein</fullName>
    </submittedName>
</protein>
<gene>
    <name evidence="1" type="ORF">LSAA_8581</name>
</gene>
<evidence type="ECO:0000313" key="2">
    <source>
        <dbReference type="Proteomes" id="UP000675881"/>
    </source>
</evidence>
<organism evidence="1 2">
    <name type="scientific">Lepeophtheirus salmonis</name>
    <name type="common">Salmon louse</name>
    <name type="synonym">Caligus salmonis</name>
    <dbReference type="NCBI Taxonomy" id="72036"/>
    <lineage>
        <taxon>Eukaryota</taxon>
        <taxon>Metazoa</taxon>
        <taxon>Ecdysozoa</taxon>
        <taxon>Arthropoda</taxon>
        <taxon>Crustacea</taxon>
        <taxon>Multicrustacea</taxon>
        <taxon>Hexanauplia</taxon>
        <taxon>Copepoda</taxon>
        <taxon>Siphonostomatoida</taxon>
        <taxon>Caligidae</taxon>
        <taxon>Lepeophtheirus</taxon>
    </lineage>
</organism>
<evidence type="ECO:0000313" key="1">
    <source>
        <dbReference type="EMBL" id="CAF2925285.1"/>
    </source>
</evidence>
<dbReference type="EMBL" id="HG994583">
    <property type="protein sequence ID" value="CAF2925285.1"/>
    <property type="molecule type" value="Genomic_DNA"/>
</dbReference>
<keyword evidence="2" id="KW-1185">Reference proteome</keyword>